<sequence>MSWNRASLVAFLLGLGIGGAQYYVLHQDVWKSTENMLRMFSHHQAVKVEENIQSEETMENHLRKKAISWWNRSLDGLKDRLVRLPDSFHMLLQDTKAAVEKVSDKTK</sequence>
<name>A0AAV9IEN4_9RHOD</name>
<dbReference type="AlphaFoldDB" id="A0AAV9IEN4"/>
<evidence type="ECO:0000313" key="1">
    <source>
        <dbReference type="EMBL" id="KAK4525703.1"/>
    </source>
</evidence>
<proteinExistence type="predicted"/>
<reference evidence="1 2" key="1">
    <citation type="submission" date="2022-07" db="EMBL/GenBank/DDBJ databases">
        <title>Genome-wide signatures of adaptation to extreme environments.</title>
        <authorList>
            <person name="Cho C.H."/>
            <person name="Yoon H.S."/>
        </authorList>
    </citation>
    <scope>NUCLEOTIDE SEQUENCE [LARGE SCALE GENOMIC DNA]</scope>
    <source>
        <strain evidence="1 2">108.79 E11</strain>
    </source>
</reference>
<keyword evidence="2" id="KW-1185">Reference proteome</keyword>
<organism evidence="1 2">
    <name type="scientific">Galdieria yellowstonensis</name>
    <dbReference type="NCBI Taxonomy" id="3028027"/>
    <lineage>
        <taxon>Eukaryota</taxon>
        <taxon>Rhodophyta</taxon>
        <taxon>Bangiophyceae</taxon>
        <taxon>Galdieriales</taxon>
        <taxon>Galdieriaceae</taxon>
        <taxon>Galdieria</taxon>
    </lineage>
</organism>
<dbReference type="Proteomes" id="UP001300502">
    <property type="component" value="Unassembled WGS sequence"/>
</dbReference>
<evidence type="ECO:0000313" key="2">
    <source>
        <dbReference type="Proteomes" id="UP001300502"/>
    </source>
</evidence>
<protein>
    <submittedName>
        <fullName evidence="1">Uncharacterized protein</fullName>
    </submittedName>
</protein>
<gene>
    <name evidence="1" type="ORF">GAYE_SCF16G3612</name>
</gene>
<accession>A0AAV9IEN4</accession>
<comment type="caution">
    <text evidence="1">The sequence shown here is derived from an EMBL/GenBank/DDBJ whole genome shotgun (WGS) entry which is preliminary data.</text>
</comment>
<dbReference type="EMBL" id="JANCYU010000033">
    <property type="protein sequence ID" value="KAK4525703.1"/>
    <property type="molecule type" value="Genomic_DNA"/>
</dbReference>